<name>A0A1H1PXY1_9GAMM</name>
<dbReference type="Pfam" id="PF00929">
    <property type="entry name" value="RNase_T"/>
    <property type="match status" value="1"/>
</dbReference>
<evidence type="ECO:0000313" key="5">
    <source>
        <dbReference type="EMBL" id="SDS15984.1"/>
    </source>
</evidence>
<evidence type="ECO:0000256" key="1">
    <source>
        <dbReference type="ARBA" id="ARBA00022722"/>
    </source>
</evidence>
<dbReference type="InterPro" id="IPR013520">
    <property type="entry name" value="Ribonucl_H"/>
</dbReference>
<feature type="domain" description="Exonuclease" evidence="4">
    <location>
        <begin position="41"/>
        <end position="211"/>
    </location>
</feature>
<evidence type="ECO:0000259" key="4">
    <source>
        <dbReference type="SMART" id="SM00479"/>
    </source>
</evidence>
<dbReference type="AlphaFoldDB" id="A0A1H1PXY1"/>
<evidence type="ECO:0000256" key="2">
    <source>
        <dbReference type="ARBA" id="ARBA00022801"/>
    </source>
</evidence>
<proteinExistence type="predicted"/>
<keyword evidence="6" id="KW-1185">Reference proteome</keyword>
<sequence>MNLRQLFQRTKPVRLTQASAARRDALPSPQPIDSTALNRARLVVLDLETSGLDLQHDEILSIGAVAIDTGILSMADQFECTVFRPTHRASQATLLHEITPGEINDGVPADDALLGLMEFAGHCVFLAFHAGFDQRMLRRGLRRDLNHRLQHRFLDVAELAPMLFPEAAQQCSTLDDWQNHFHLDNSERHNAAADAQATAEILLILLNRAAKQGTNTLAELNNRLVLWRRLNHARSSGF</sequence>
<dbReference type="PANTHER" id="PTHR30231:SF4">
    <property type="entry name" value="PROTEIN NEN2"/>
    <property type="match status" value="1"/>
</dbReference>
<dbReference type="PANTHER" id="PTHR30231">
    <property type="entry name" value="DNA POLYMERASE III SUBUNIT EPSILON"/>
    <property type="match status" value="1"/>
</dbReference>
<evidence type="ECO:0000256" key="3">
    <source>
        <dbReference type="ARBA" id="ARBA00022839"/>
    </source>
</evidence>
<dbReference type="CDD" id="cd06127">
    <property type="entry name" value="DEDDh"/>
    <property type="match status" value="1"/>
</dbReference>
<dbReference type="GO" id="GO:0005829">
    <property type="term" value="C:cytosol"/>
    <property type="evidence" value="ECO:0007669"/>
    <property type="project" value="TreeGrafter"/>
</dbReference>
<dbReference type="GO" id="GO:0003676">
    <property type="term" value="F:nucleic acid binding"/>
    <property type="evidence" value="ECO:0007669"/>
    <property type="project" value="InterPro"/>
</dbReference>
<dbReference type="STRING" id="797277.SAMN05216198_1317"/>
<keyword evidence="2" id="KW-0378">Hydrolase</keyword>
<evidence type="ECO:0000313" key="6">
    <source>
        <dbReference type="Proteomes" id="UP000243426"/>
    </source>
</evidence>
<organism evidence="5 6">
    <name type="scientific">Halopseudomonas litoralis</name>
    <dbReference type="NCBI Taxonomy" id="797277"/>
    <lineage>
        <taxon>Bacteria</taxon>
        <taxon>Pseudomonadati</taxon>
        <taxon>Pseudomonadota</taxon>
        <taxon>Gammaproteobacteria</taxon>
        <taxon>Pseudomonadales</taxon>
        <taxon>Pseudomonadaceae</taxon>
        <taxon>Halopseudomonas</taxon>
    </lineage>
</organism>
<dbReference type="GO" id="GO:0006259">
    <property type="term" value="P:DNA metabolic process"/>
    <property type="evidence" value="ECO:0007669"/>
    <property type="project" value="UniProtKB-ARBA"/>
</dbReference>
<dbReference type="InterPro" id="IPR036397">
    <property type="entry name" value="RNaseH_sf"/>
</dbReference>
<reference evidence="6" key="1">
    <citation type="submission" date="2016-10" db="EMBL/GenBank/DDBJ databases">
        <authorList>
            <person name="Varghese N."/>
            <person name="Submissions S."/>
        </authorList>
    </citation>
    <scope>NUCLEOTIDE SEQUENCE [LARGE SCALE GENOMIC DNA]</scope>
    <source>
        <strain evidence="6">2SM5</strain>
    </source>
</reference>
<keyword evidence="1" id="KW-0540">Nuclease</keyword>
<keyword evidence="3" id="KW-0269">Exonuclease</keyword>
<dbReference type="SMART" id="SM00479">
    <property type="entry name" value="EXOIII"/>
    <property type="match status" value="1"/>
</dbReference>
<dbReference type="RefSeq" id="WP_331456696.1">
    <property type="nucleotide sequence ID" value="NZ_LT629748.1"/>
</dbReference>
<dbReference type="SUPFAM" id="SSF53098">
    <property type="entry name" value="Ribonuclease H-like"/>
    <property type="match status" value="1"/>
</dbReference>
<dbReference type="Proteomes" id="UP000243426">
    <property type="component" value="Chromosome I"/>
</dbReference>
<dbReference type="EMBL" id="LT629748">
    <property type="protein sequence ID" value="SDS15984.1"/>
    <property type="molecule type" value="Genomic_DNA"/>
</dbReference>
<gene>
    <name evidence="5" type="ORF">SAMN05216198_1317</name>
</gene>
<dbReference type="GO" id="GO:0008408">
    <property type="term" value="F:3'-5' exonuclease activity"/>
    <property type="evidence" value="ECO:0007669"/>
    <property type="project" value="TreeGrafter"/>
</dbReference>
<protein>
    <submittedName>
        <fullName evidence="5">DNA polymerase-3 subunit epsilon</fullName>
    </submittedName>
</protein>
<dbReference type="InterPro" id="IPR012337">
    <property type="entry name" value="RNaseH-like_sf"/>
</dbReference>
<accession>A0A1H1PXY1</accession>
<dbReference type="Gene3D" id="3.30.420.10">
    <property type="entry name" value="Ribonuclease H-like superfamily/Ribonuclease H"/>
    <property type="match status" value="1"/>
</dbReference>